<accession>A0A136WDX2</accession>
<gene>
    <name evidence="1" type="ORF">CLNEO_20930</name>
</gene>
<dbReference type="RefSeq" id="WP_066088534.1">
    <property type="nucleotide sequence ID" value="NZ_LRVM01000006.1"/>
</dbReference>
<protein>
    <recommendedName>
        <fullName evidence="3">DUF503 domain-containing protein</fullName>
    </recommendedName>
</protein>
<dbReference type="EMBL" id="LRVM01000006">
    <property type="protein sequence ID" value="KXL52684.1"/>
    <property type="molecule type" value="Genomic_DNA"/>
</dbReference>
<name>A0A136WDX2_9FIRM</name>
<reference evidence="1 2" key="1">
    <citation type="submission" date="2016-01" db="EMBL/GenBank/DDBJ databases">
        <title>Genome sequence of Clostridium neopropionicum X4, DSM-3847.</title>
        <authorList>
            <person name="Poehlein A."/>
            <person name="Beck M.H."/>
            <person name="Bengelsdorf F.R."/>
            <person name="Daniel R."/>
            <person name="Duerre P."/>
        </authorList>
    </citation>
    <scope>NUCLEOTIDE SEQUENCE [LARGE SCALE GENOMIC DNA]</scope>
    <source>
        <strain evidence="1 2">DSM-3847</strain>
    </source>
</reference>
<dbReference type="STRING" id="36847.CLNEO_20930"/>
<dbReference type="Proteomes" id="UP000070539">
    <property type="component" value="Unassembled WGS sequence"/>
</dbReference>
<keyword evidence="2" id="KW-1185">Reference proteome</keyword>
<dbReference type="PANTHER" id="PTHR36441">
    <property type="entry name" value="HYPOTHETICAL CYTOSOLIC PROTEIN"/>
    <property type="match status" value="1"/>
</dbReference>
<organism evidence="1 2">
    <name type="scientific">Anaerotignum neopropionicum</name>
    <dbReference type="NCBI Taxonomy" id="36847"/>
    <lineage>
        <taxon>Bacteria</taxon>
        <taxon>Bacillati</taxon>
        <taxon>Bacillota</taxon>
        <taxon>Clostridia</taxon>
        <taxon>Lachnospirales</taxon>
        <taxon>Anaerotignaceae</taxon>
        <taxon>Anaerotignum</taxon>
    </lineage>
</organism>
<dbReference type="InterPro" id="IPR036746">
    <property type="entry name" value="TT1725-like_sf"/>
</dbReference>
<dbReference type="Gene3D" id="3.30.70.1120">
    <property type="entry name" value="TT1725-like"/>
    <property type="match status" value="1"/>
</dbReference>
<evidence type="ECO:0008006" key="3">
    <source>
        <dbReference type="Google" id="ProtNLM"/>
    </source>
</evidence>
<dbReference type="AlphaFoldDB" id="A0A136WDX2"/>
<evidence type="ECO:0000313" key="1">
    <source>
        <dbReference type="EMBL" id="KXL52684.1"/>
    </source>
</evidence>
<comment type="caution">
    <text evidence="1">The sequence shown here is derived from an EMBL/GenBank/DDBJ whole genome shotgun (WGS) entry which is preliminary data.</text>
</comment>
<dbReference type="OrthoDB" id="9809023at2"/>
<dbReference type="InterPro" id="IPR007546">
    <property type="entry name" value="DUF503"/>
</dbReference>
<dbReference type="Pfam" id="PF04456">
    <property type="entry name" value="DUF503"/>
    <property type="match status" value="1"/>
</dbReference>
<dbReference type="SUPFAM" id="SSF103007">
    <property type="entry name" value="Hypothetical protein TT1725"/>
    <property type="match status" value="1"/>
</dbReference>
<dbReference type="PANTHER" id="PTHR36441:SF1">
    <property type="entry name" value="DUF503 DOMAIN-CONTAINING PROTEIN"/>
    <property type="match status" value="1"/>
</dbReference>
<evidence type="ECO:0000313" key="2">
    <source>
        <dbReference type="Proteomes" id="UP000070539"/>
    </source>
</evidence>
<proteinExistence type="predicted"/>
<sequence>MIIGSCEVTFYANWVASLKEKRMVVRSLVDKTKHKFNVSVAEVDCQDNHKTIVIGFACVTNEKRLADSMIQNILHFMEQNTEAEMISAEIEVF</sequence>